<dbReference type="Pfam" id="PF25416">
    <property type="entry name" value="GRHL1_C"/>
    <property type="match status" value="1"/>
</dbReference>
<dbReference type="Pfam" id="PF18016">
    <property type="entry name" value="SAM_3"/>
    <property type="match status" value="1"/>
</dbReference>
<evidence type="ECO:0000259" key="9">
    <source>
        <dbReference type="PROSITE" id="PS51968"/>
    </source>
</evidence>
<feature type="domain" description="Grh/CP2 DB" evidence="9">
    <location>
        <begin position="85"/>
        <end position="310"/>
    </location>
</feature>
<dbReference type="GO" id="GO:0005634">
    <property type="term" value="C:nucleus"/>
    <property type="evidence" value="ECO:0007669"/>
    <property type="project" value="UniProtKB-SubCell"/>
</dbReference>
<accession>A0AA85FT15</accession>
<evidence type="ECO:0000256" key="3">
    <source>
        <dbReference type="ARBA" id="ARBA00023015"/>
    </source>
</evidence>
<dbReference type="InterPro" id="IPR040167">
    <property type="entry name" value="TF_CP2-like"/>
</dbReference>
<keyword evidence="10" id="KW-1185">Reference proteome</keyword>
<dbReference type="InterPro" id="IPR041418">
    <property type="entry name" value="SAM_3"/>
</dbReference>
<dbReference type="SUPFAM" id="SSF47769">
    <property type="entry name" value="SAM/Pointed domain"/>
    <property type="match status" value="1"/>
</dbReference>
<evidence type="ECO:0000256" key="8">
    <source>
        <dbReference type="SAM" id="MobiDB-lite"/>
    </source>
</evidence>
<comment type="similarity">
    <text evidence="2">Belongs to the grh/CP2 family. CP2 subfamily.</text>
</comment>
<evidence type="ECO:0000256" key="1">
    <source>
        <dbReference type="ARBA" id="ARBA00004123"/>
    </source>
</evidence>
<protein>
    <recommendedName>
        <fullName evidence="9">Grh/CP2 DB domain-containing protein</fullName>
    </recommendedName>
</protein>
<dbReference type="AlphaFoldDB" id="A0AA85FT15"/>
<dbReference type="InterPro" id="IPR007604">
    <property type="entry name" value="CP2"/>
</dbReference>
<evidence type="ECO:0000256" key="7">
    <source>
        <dbReference type="PROSITE-ProRule" id="PRU01313"/>
    </source>
</evidence>
<comment type="subcellular location">
    <subcellularLocation>
        <location evidence="1 7">Nucleus</location>
    </subcellularLocation>
</comment>
<reference evidence="10" key="1">
    <citation type="submission" date="2022-06" db="EMBL/GenBank/DDBJ databases">
        <authorList>
            <person name="Berger JAMES D."/>
            <person name="Berger JAMES D."/>
        </authorList>
    </citation>
    <scope>NUCLEOTIDE SEQUENCE [LARGE SCALE GENOMIC DNA]</scope>
</reference>
<dbReference type="Proteomes" id="UP000050792">
    <property type="component" value="Unassembled WGS sequence"/>
</dbReference>
<evidence type="ECO:0000256" key="2">
    <source>
        <dbReference type="ARBA" id="ARBA00010852"/>
    </source>
</evidence>
<keyword evidence="3" id="KW-0805">Transcription regulation</keyword>
<keyword evidence="6 7" id="KW-0539">Nucleus</keyword>
<proteinExistence type="inferred from homology"/>
<dbReference type="PANTHER" id="PTHR11037">
    <property type="entry name" value="TRANSCRIPTION FACTOR CP2"/>
    <property type="match status" value="1"/>
</dbReference>
<dbReference type="Gene3D" id="1.10.150.50">
    <property type="entry name" value="Transcription Factor, Ets-1"/>
    <property type="match status" value="1"/>
</dbReference>
<keyword evidence="5" id="KW-0804">Transcription</keyword>
<feature type="region of interest" description="Disordered" evidence="8">
    <location>
        <begin position="534"/>
        <end position="560"/>
    </location>
</feature>
<evidence type="ECO:0000313" key="11">
    <source>
        <dbReference type="WBParaSite" id="SRDH1_61580.1"/>
    </source>
</evidence>
<dbReference type="PROSITE" id="PS51968">
    <property type="entry name" value="GRH_CP2_DB"/>
    <property type="match status" value="1"/>
</dbReference>
<evidence type="ECO:0000313" key="10">
    <source>
        <dbReference type="Proteomes" id="UP000050792"/>
    </source>
</evidence>
<evidence type="ECO:0000256" key="4">
    <source>
        <dbReference type="ARBA" id="ARBA00023125"/>
    </source>
</evidence>
<evidence type="ECO:0000256" key="5">
    <source>
        <dbReference type="ARBA" id="ARBA00023163"/>
    </source>
</evidence>
<dbReference type="PANTHER" id="PTHR11037:SF21">
    <property type="entry name" value="GEMINI, ISOFORM C"/>
    <property type="match status" value="1"/>
</dbReference>
<dbReference type="InterPro" id="IPR057520">
    <property type="entry name" value="GRHL1/CP2_C"/>
</dbReference>
<reference evidence="11" key="2">
    <citation type="submission" date="2023-11" db="UniProtKB">
        <authorList>
            <consortium name="WormBaseParasite"/>
        </authorList>
    </citation>
    <scope>IDENTIFICATION</scope>
</reference>
<dbReference type="GO" id="GO:0001228">
    <property type="term" value="F:DNA-binding transcription activator activity, RNA polymerase II-specific"/>
    <property type="evidence" value="ECO:0007669"/>
    <property type="project" value="TreeGrafter"/>
</dbReference>
<evidence type="ECO:0000256" key="6">
    <source>
        <dbReference type="ARBA" id="ARBA00023242"/>
    </source>
</evidence>
<dbReference type="GO" id="GO:0000978">
    <property type="term" value="F:RNA polymerase II cis-regulatory region sequence-specific DNA binding"/>
    <property type="evidence" value="ECO:0007669"/>
    <property type="project" value="TreeGrafter"/>
</dbReference>
<dbReference type="InterPro" id="IPR013761">
    <property type="entry name" value="SAM/pointed_sf"/>
</dbReference>
<dbReference type="WBParaSite" id="SRDH1_61580.1">
    <property type="protein sequence ID" value="SRDH1_61580.1"/>
    <property type="gene ID" value="SRDH1_61580"/>
</dbReference>
<dbReference type="Pfam" id="PF04516">
    <property type="entry name" value="CP2"/>
    <property type="match status" value="1"/>
</dbReference>
<name>A0AA85FT15_9TREM</name>
<sequence>MMAESSSWSFDEADLSACFDDTMNGIGVGVRSMFNMRDALSALPLCNDESKLSDDSNHESLSNFSMLSSNSAQTVANTFVSMVDTNSHLFDNILKAPTSSATRLGEASLTYLNQGQTYELKLNSKTPEIKFIKTWIRVTFYDKQMELNEHEHWDNWHQTHPGENRIDVDYKRSNDYEELDSENTPSDDILCIWKYPKCTIGLRFNCVSTEFTAKKHGGEKGIPFRFRVEHFEYDTNQHLGSFACQIKVFKMKGADRKHKTDRERIERKSGDDQAIYKPSVPVTKLSYLPSKQVKLFHNHHHNHGHYQSITDKQPAIGDTFAEQSIKVTNTQILTTSATTAASVCNNSCQQFKVDMGSLDLQNLARVEKAVMKDNFTLDDLNDTSNNFAIPNPIVSPSASNRSFSEFVIPTYPIHRSAYSALRNVSPGISPSPSSNRRFNCAIQPCLQRRRRLRVGDCCAGTCSSCGRSCRSASRWIRSNKNRMMCTNWDNSTNRAKQASLISERRRAAHSYENGSHLIEFPKSKSIQMNVPSHQSNSINNNHHTGIYELSTSGESSSLGNNDELNKYTILDKYDGQKSKPSSITLPDYPLNSVVIVQSDEDPLLSMSSATPASRDMGYCSDLLVSSPSRPTVEDRVFEQIEYCTENNNNDNDNVHNNNNDDYAELLKFEDLCMDKLNHVVHQATSCDSIVSLSNKPKVEIPSLSSSSLSSTSSSTSVCPSSINTSVATVKPTTITTSNISSVVHCEMTASQVADWLCQSNFENLLETFKNFTGCDILRLAKEDLLSICGSSEGLRLYNSLYNKPTVPRCTLYVCLKGETIYHAIMLYEMNVHELRNRMAFILSCRQECIKIICLVTENDIPVLLTDELIVQLKDKSTHQITLNKICCNKINLFLKPTQH</sequence>
<keyword evidence="4 7" id="KW-0238">DNA-binding</keyword>
<organism evidence="10 11">
    <name type="scientific">Schistosoma rodhaini</name>
    <dbReference type="NCBI Taxonomy" id="6188"/>
    <lineage>
        <taxon>Eukaryota</taxon>
        <taxon>Metazoa</taxon>
        <taxon>Spiralia</taxon>
        <taxon>Lophotrochozoa</taxon>
        <taxon>Platyhelminthes</taxon>
        <taxon>Trematoda</taxon>
        <taxon>Digenea</taxon>
        <taxon>Strigeidida</taxon>
        <taxon>Schistosomatoidea</taxon>
        <taxon>Schistosomatidae</taxon>
        <taxon>Schistosoma</taxon>
    </lineage>
</organism>